<dbReference type="InterPro" id="IPR008620">
    <property type="entry name" value="FixH"/>
</dbReference>
<dbReference type="EMBL" id="CP019343">
    <property type="protein sequence ID" value="ARN74748.1"/>
    <property type="molecule type" value="Genomic_DNA"/>
</dbReference>
<dbReference type="Proteomes" id="UP000193450">
    <property type="component" value="Chromosome"/>
</dbReference>
<dbReference type="STRING" id="716816.BST96_11840"/>
<accession>A0A1X9N9I5</accession>
<reference evidence="2 3" key="1">
    <citation type="submission" date="2016-11" db="EMBL/GenBank/DDBJ databases">
        <title>Trade-off between light-utilization and light-protection in marine flavobacteria.</title>
        <authorList>
            <person name="Kumagai Y."/>
        </authorList>
    </citation>
    <scope>NUCLEOTIDE SEQUENCE [LARGE SCALE GENOMIC DNA]</scope>
    <source>
        <strain evidence="2 3">NBRC 107125</strain>
    </source>
</reference>
<evidence type="ECO:0000313" key="3">
    <source>
        <dbReference type="Proteomes" id="UP000193450"/>
    </source>
</evidence>
<dbReference type="Pfam" id="PF05751">
    <property type="entry name" value="FixH"/>
    <property type="match status" value="1"/>
</dbReference>
<evidence type="ECO:0000256" key="1">
    <source>
        <dbReference type="SAM" id="Phobius"/>
    </source>
</evidence>
<keyword evidence="1" id="KW-1133">Transmembrane helix</keyword>
<keyword evidence="1" id="KW-0472">Membrane</keyword>
<evidence type="ECO:0008006" key="4">
    <source>
        <dbReference type="Google" id="ProtNLM"/>
    </source>
</evidence>
<keyword evidence="1" id="KW-0812">Transmembrane</keyword>
<proteinExistence type="predicted"/>
<name>A0A1X9N9I5_9GAMM</name>
<sequence length="181" mass="19959">MNTKPTDIVVEPWYKQFWPWFIFLLPASVVVAGVITVIIAFRNADSLVADDYYKKGLGINQTLAEDTAASDLAAKAHIDIDALTGEVRVKLLGEFSVPPTDLVLEWIHPTSQKQDFAMAMNITPTAEYGGQLQSAVSGRWYLELSSQQPVAWRLKSEIDLGAPTSDNSERYQLLLSSGVEG</sequence>
<evidence type="ECO:0000313" key="2">
    <source>
        <dbReference type="EMBL" id="ARN74748.1"/>
    </source>
</evidence>
<protein>
    <recommendedName>
        <fullName evidence="4">Nitrogen fixation protein FixH</fullName>
    </recommendedName>
</protein>
<feature type="transmembrane region" description="Helical" evidence="1">
    <location>
        <begin position="20"/>
        <end position="41"/>
    </location>
</feature>
<keyword evidence="3" id="KW-1185">Reference proteome</keyword>
<dbReference type="KEGG" id="osg:BST96_11840"/>
<organism evidence="2 3">
    <name type="scientific">Oceanicoccus sagamiensis</name>
    <dbReference type="NCBI Taxonomy" id="716816"/>
    <lineage>
        <taxon>Bacteria</taxon>
        <taxon>Pseudomonadati</taxon>
        <taxon>Pseudomonadota</taxon>
        <taxon>Gammaproteobacteria</taxon>
        <taxon>Cellvibrionales</taxon>
        <taxon>Spongiibacteraceae</taxon>
        <taxon>Oceanicoccus</taxon>
    </lineage>
</organism>
<gene>
    <name evidence="2" type="ORF">BST96_11840</name>
</gene>
<dbReference type="AlphaFoldDB" id="A0A1X9N9I5"/>